<organism evidence="7 8">
    <name type="scientific">Salipaludibacillus agaradhaerens</name>
    <name type="common">Bacillus agaradhaerens</name>
    <dbReference type="NCBI Taxonomy" id="76935"/>
    <lineage>
        <taxon>Bacteria</taxon>
        <taxon>Bacillati</taxon>
        <taxon>Bacillota</taxon>
        <taxon>Bacilli</taxon>
        <taxon>Bacillales</taxon>
        <taxon>Bacillaceae</taxon>
    </lineage>
</organism>
<dbReference type="RefSeq" id="WP_257821432.1">
    <property type="nucleotide sequence ID" value="NZ_JABXYM010000001.1"/>
</dbReference>
<dbReference type="EMBL" id="JABXYM010000001">
    <property type="protein sequence ID" value="MCR6096952.1"/>
    <property type="molecule type" value="Genomic_DNA"/>
</dbReference>
<dbReference type="GO" id="GO:0055085">
    <property type="term" value="P:transmembrane transport"/>
    <property type="evidence" value="ECO:0007669"/>
    <property type="project" value="TreeGrafter"/>
</dbReference>
<gene>
    <name evidence="7" type="ORF">HXA33_10320</name>
</gene>
<feature type="transmembrane region" description="Helical" evidence="6">
    <location>
        <begin position="278"/>
        <end position="304"/>
    </location>
</feature>
<comment type="caution">
    <text evidence="7">The sequence shown here is derived from an EMBL/GenBank/DDBJ whole genome shotgun (WGS) entry which is preliminary data.</text>
</comment>
<keyword evidence="3 6" id="KW-0812">Transmembrane</keyword>
<dbReference type="Proteomes" id="UP001057753">
    <property type="component" value="Unassembled WGS sequence"/>
</dbReference>
<evidence type="ECO:0000256" key="2">
    <source>
        <dbReference type="ARBA" id="ARBA00009773"/>
    </source>
</evidence>
<dbReference type="GO" id="GO:0016020">
    <property type="term" value="C:membrane"/>
    <property type="evidence" value="ECO:0007669"/>
    <property type="project" value="UniProtKB-SubCell"/>
</dbReference>
<accession>A0A9Q4B261</accession>
<dbReference type="Pfam" id="PF01594">
    <property type="entry name" value="AI-2E_transport"/>
    <property type="match status" value="1"/>
</dbReference>
<keyword evidence="5 6" id="KW-0472">Membrane</keyword>
<evidence type="ECO:0000256" key="6">
    <source>
        <dbReference type="SAM" id="Phobius"/>
    </source>
</evidence>
<keyword evidence="4 6" id="KW-1133">Transmembrane helix</keyword>
<feature type="transmembrane region" description="Helical" evidence="6">
    <location>
        <begin position="73"/>
        <end position="91"/>
    </location>
</feature>
<feature type="transmembrane region" description="Helical" evidence="6">
    <location>
        <begin position="324"/>
        <end position="345"/>
    </location>
</feature>
<sequence length="359" mass="40262">MTTIELKRRIFSLVFVLLIILLVVSLIFLYRYLSPILKPTFKIIAPFLLSGFIVYLLHPLVEKLESHGIPRPISILIIFVLLLLGIAAAIFKATPYVINEGKELLEQLPELANTYRQLSASLSDQSSYLPETFQRRMDQWIQRGESWVAASVEQFGILLLNLLDWVLFLVVIPFIAFYGLKDYPLLKKTVWYLTPKKMRPEGKQLIKEVDQTLGSYIRGQLIICLIVGLLAWLGFWIINMPYGILLAIVIGITNVIPYFGPVLGTVPVVLLALTESPLLVVSGLAVILIIQLVEGNILAPVIIGKSIHTHPLLIILALVAGNEIGGIIGLIIAVPLLAVIKILLLHFRRLIRERRGIYD</sequence>
<dbReference type="InterPro" id="IPR002549">
    <property type="entry name" value="AI-2E-like"/>
</dbReference>
<evidence type="ECO:0000313" key="7">
    <source>
        <dbReference type="EMBL" id="MCR6096952.1"/>
    </source>
</evidence>
<dbReference type="PANTHER" id="PTHR21716:SF15">
    <property type="entry name" value="TRANSPORT PROTEIN YRRI-RELATED"/>
    <property type="match status" value="1"/>
</dbReference>
<dbReference type="PANTHER" id="PTHR21716">
    <property type="entry name" value="TRANSMEMBRANE PROTEIN"/>
    <property type="match status" value="1"/>
</dbReference>
<feature type="transmembrane region" description="Helical" evidence="6">
    <location>
        <begin position="244"/>
        <end position="271"/>
    </location>
</feature>
<keyword evidence="8" id="KW-1185">Reference proteome</keyword>
<reference evidence="7" key="1">
    <citation type="submission" date="2020-06" db="EMBL/GenBank/DDBJ databases">
        <title>Insight into the genomes of haloalkaliphilic bacilli from Kenyan soda lakes.</title>
        <authorList>
            <person name="Mwirichia R."/>
            <person name="Villamizar G.C."/>
            <person name="Poehlein A."/>
            <person name="Mugweru J."/>
            <person name="Kipnyargis A."/>
            <person name="Kiplimo D."/>
            <person name="Orwa P."/>
            <person name="Daniel R."/>
        </authorList>
    </citation>
    <scope>NUCLEOTIDE SEQUENCE</scope>
    <source>
        <strain evidence="7">B1096_S55</strain>
    </source>
</reference>
<feature type="transmembrane region" description="Helical" evidence="6">
    <location>
        <begin position="221"/>
        <end position="238"/>
    </location>
</feature>
<feature type="transmembrane region" description="Helical" evidence="6">
    <location>
        <begin position="43"/>
        <end position="61"/>
    </location>
</feature>
<feature type="transmembrane region" description="Helical" evidence="6">
    <location>
        <begin position="155"/>
        <end position="180"/>
    </location>
</feature>
<evidence type="ECO:0000256" key="4">
    <source>
        <dbReference type="ARBA" id="ARBA00022989"/>
    </source>
</evidence>
<comment type="similarity">
    <text evidence="2">Belongs to the autoinducer-2 exporter (AI-2E) (TC 2.A.86) family.</text>
</comment>
<feature type="transmembrane region" description="Helical" evidence="6">
    <location>
        <begin position="12"/>
        <end position="31"/>
    </location>
</feature>
<comment type="subcellular location">
    <subcellularLocation>
        <location evidence="1">Membrane</location>
        <topology evidence="1">Multi-pass membrane protein</topology>
    </subcellularLocation>
</comment>
<evidence type="ECO:0000313" key="8">
    <source>
        <dbReference type="Proteomes" id="UP001057753"/>
    </source>
</evidence>
<name>A0A9Q4B261_SALAG</name>
<evidence type="ECO:0000256" key="5">
    <source>
        <dbReference type="ARBA" id="ARBA00023136"/>
    </source>
</evidence>
<evidence type="ECO:0000256" key="1">
    <source>
        <dbReference type="ARBA" id="ARBA00004141"/>
    </source>
</evidence>
<evidence type="ECO:0000256" key="3">
    <source>
        <dbReference type="ARBA" id="ARBA00022692"/>
    </source>
</evidence>
<dbReference type="AlphaFoldDB" id="A0A9Q4B261"/>
<proteinExistence type="inferred from homology"/>
<protein>
    <submittedName>
        <fullName evidence="7">AI-2E family transporter</fullName>
    </submittedName>
</protein>